<dbReference type="InterPro" id="IPR008936">
    <property type="entry name" value="Rho_GTPase_activation_prot"/>
</dbReference>
<dbReference type="PANTHER" id="PTHR23176:SF128">
    <property type="entry name" value="RHO GTPASE-ACTIVATING PROTEIN RGD1"/>
    <property type="match status" value="1"/>
</dbReference>
<feature type="compositionally biased region" description="Low complexity" evidence="3">
    <location>
        <begin position="334"/>
        <end position="352"/>
    </location>
</feature>
<keyword evidence="1" id="KW-0343">GTPase activation</keyword>
<dbReference type="GO" id="GO:0080025">
    <property type="term" value="F:phosphatidylinositol-3,5-bisphosphate binding"/>
    <property type="evidence" value="ECO:0007669"/>
    <property type="project" value="EnsemblFungi"/>
</dbReference>
<dbReference type="SUPFAM" id="SSF48350">
    <property type="entry name" value="GTPase activation domain, GAP"/>
    <property type="match status" value="1"/>
</dbReference>
<dbReference type="Pfam" id="PF00611">
    <property type="entry name" value="FCH"/>
    <property type="match status" value="1"/>
</dbReference>
<gene>
    <name evidence="6" type="ORF">BABINDRAFT_8743</name>
</gene>
<accession>A0A1E3QND0</accession>
<dbReference type="InterPro" id="IPR031160">
    <property type="entry name" value="F_BAR_dom"/>
</dbReference>
<dbReference type="Gene3D" id="1.10.555.10">
    <property type="entry name" value="Rho GTPase activation protein"/>
    <property type="match status" value="1"/>
</dbReference>
<feature type="domain" description="Rho-GAP" evidence="4">
    <location>
        <begin position="387"/>
        <end position="586"/>
    </location>
</feature>
<dbReference type="GO" id="GO:0070273">
    <property type="term" value="F:phosphatidylinositol-4-phosphate binding"/>
    <property type="evidence" value="ECO:0007669"/>
    <property type="project" value="EnsemblFungi"/>
</dbReference>
<dbReference type="GO" id="GO:0010508">
    <property type="term" value="P:positive regulation of autophagy"/>
    <property type="evidence" value="ECO:0007669"/>
    <property type="project" value="EnsemblFungi"/>
</dbReference>
<evidence type="ECO:0000313" key="6">
    <source>
        <dbReference type="EMBL" id="ODQ79148.1"/>
    </source>
</evidence>
<keyword evidence="7" id="KW-1185">Reference proteome</keyword>
<dbReference type="STRING" id="984486.A0A1E3QND0"/>
<dbReference type="GO" id="GO:0042802">
    <property type="term" value="F:identical protein binding"/>
    <property type="evidence" value="ECO:0007669"/>
    <property type="project" value="EnsemblFungi"/>
</dbReference>
<proteinExistence type="predicted"/>
<evidence type="ECO:0000259" key="5">
    <source>
        <dbReference type="PROSITE" id="PS51741"/>
    </source>
</evidence>
<reference evidence="7" key="1">
    <citation type="submission" date="2016-05" db="EMBL/GenBank/DDBJ databases">
        <title>Comparative genomics of biotechnologically important yeasts.</title>
        <authorList>
            <consortium name="DOE Joint Genome Institute"/>
            <person name="Riley R."/>
            <person name="Haridas S."/>
            <person name="Wolfe K.H."/>
            <person name="Lopes M.R."/>
            <person name="Hittinger C.T."/>
            <person name="Goker M."/>
            <person name="Salamov A."/>
            <person name="Wisecaver J."/>
            <person name="Long T.M."/>
            <person name="Aerts A.L."/>
            <person name="Barry K."/>
            <person name="Choi C."/>
            <person name="Clum A."/>
            <person name="Coughlan A.Y."/>
            <person name="Deshpande S."/>
            <person name="Douglass A.P."/>
            <person name="Hanson S.J."/>
            <person name="Klenk H.-P."/>
            <person name="Labutti K."/>
            <person name="Lapidus A."/>
            <person name="Lindquist E."/>
            <person name="Lipzen A."/>
            <person name="Meier-Kolthoff J.P."/>
            <person name="Ohm R.A."/>
            <person name="Otillar R.P."/>
            <person name="Pangilinan J."/>
            <person name="Peng Y."/>
            <person name="Rokas A."/>
            <person name="Rosa C.A."/>
            <person name="Scheuner C."/>
            <person name="Sibirny A.A."/>
            <person name="Slot J.C."/>
            <person name="Stielow J.B."/>
            <person name="Sun H."/>
            <person name="Kurtzman C.P."/>
            <person name="Blackwell M."/>
            <person name="Grigoriev I.V."/>
            <person name="Jeffries T.W."/>
        </authorList>
    </citation>
    <scope>NUCLEOTIDE SEQUENCE [LARGE SCALE GENOMIC DNA]</scope>
    <source>
        <strain evidence="7">NRRL Y-12698</strain>
    </source>
</reference>
<dbReference type="InterPro" id="IPR050729">
    <property type="entry name" value="Rho-GAP"/>
</dbReference>
<organism evidence="6 7">
    <name type="scientific">Babjeviella inositovora NRRL Y-12698</name>
    <dbReference type="NCBI Taxonomy" id="984486"/>
    <lineage>
        <taxon>Eukaryota</taxon>
        <taxon>Fungi</taxon>
        <taxon>Dikarya</taxon>
        <taxon>Ascomycota</taxon>
        <taxon>Saccharomycotina</taxon>
        <taxon>Pichiomycetes</taxon>
        <taxon>Serinales incertae sedis</taxon>
        <taxon>Babjeviella</taxon>
    </lineage>
</organism>
<dbReference type="GO" id="GO:0010314">
    <property type="term" value="F:phosphatidylinositol-5-phosphate binding"/>
    <property type="evidence" value="ECO:0007669"/>
    <property type="project" value="EnsemblFungi"/>
</dbReference>
<protein>
    <recommendedName>
        <fullName evidence="8">Rho-GAP domain-containing protein</fullName>
    </recommendedName>
</protein>
<dbReference type="GO" id="GO:0032266">
    <property type="term" value="F:phosphatidylinositol-3-phosphate binding"/>
    <property type="evidence" value="ECO:0007669"/>
    <property type="project" value="EnsemblFungi"/>
</dbReference>
<dbReference type="InterPro" id="IPR001060">
    <property type="entry name" value="FCH_dom"/>
</dbReference>
<dbReference type="InterPro" id="IPR000198">
    <property type="entry name" value="RhoGAP_dom"/>
</dbReference>
<name>A0A1E3QND0_9ASCO</name>
<dbReference type="GO" id="GO:0006970">
    <property type="term" value="P:response to osmotic stress"/>
    <property type="evidence" value="ECO:0007669"/>
    <property type="project" value="EnsemblFungi"/>
</dbReference>
<dbReference type="AlphaFoldDB" id="A0A1E3QND0"/>
<dbReference type="EMBL" id="KV454433">
    <property type="protein sequence ID" value="ODQ79148.1"/>
    <property type="molecule type" value="Genomic_DNA"/>
</dbReference>
<dbReference type="InterPro" id="IPR027267">
    <property type="entry name" value="AH/BAR_dom_sf"/>
</dbReference>
<dbReference type="RefSeq" id="XP_018984476.1">
    <property type="nucleotide sequence ID" value="XM_019132850.1"/>
</dbReference>
<evidence type="ECO:0000313" key="7">
    <source>
        <dbReference type="Proteomes" id="UP000094336"/>
    </source>
</evidence>
<feature type="region of interest" description="Disordered" evidence="3">
    <location>
        <begin position="334"/>
        <end position="375"/>
    </location>
</feature>
<dbReference type="PANTHER" id="PTHR23176">
    <property type="entry name" value="RHO/RAC/CDC GTPASE-ACTIVATING PROTEIN"/>
    <property type="match status" value="1"/>
</dbReference>
<dbReference type="Proteomes" id="UP000094336">
    <property type="component" value="Unassembled WGS sequence"/>
</dbReference>
<dbReference type="GO" id="GO:0007165">
    <property type="term" value="P:signal transduction"/>
    <property type="evidence" value="ECO:0007669"/>
    <property type="project" value="InterPro"/>
</dbReference>
<keyword evidence="2" id="KW-0175">Coiled coil</keyword>
<feature type="domain" description="F-BAR" evidence="5">
    <location>
        <begin position="11"/>
        <end position="280"/>
    </location>
</feature>
<evidence type="ECO:0008006" key="8">
    <source>
        <dbReference type="Google" id="ProtNLM"/>
    </source>
</evidence>
<dbReference type="GO" id="GO:0030036">
    <property type="term" value="P:actin cytoskeleton organization"/>
    <property type="evidence" value="ECO:0007669"/>
    <property type="project" value="EnsemblFungi"/>
</dbReference>
<dbReference type="GO" id="GO:0005096">
    <property type="term" value="F:GTPase activator activity"/>
    <property type="evidence" value="ECO:0007669"/>
    <property type="project" value="UniProtKB-KW"/>
</dbReference>
<evidence type="ECO:0000259" key="4">
    <source>
        <dbReference type="PROSITE" id="PS50238"/>
    </source>
</evidence>
<evidence type="ECO:0000256" key="2">
    <source>
        <dbReference type="PROSITE-ProRule" id="PRU01077"/>
    </source>
</evidence>
<dbReference type="GO" id="GO:0010447">
    <property type="term" value="P:response to acidic pH"/>
    <property type="evidence" value="ECO:0007669"/>
    <property type="project" value="EnsemblFungi"/>
</dbReference>
<dbReference type="GO" id="GO:0005546">
    <property type="term" value="F:phosphatidylinositol-4,5-bisphosphate binding"/>
    <property type="evidence" value="ECO:0007669"/>
    <property type="project" value="EnsemblFungi"/>
</dbReference>
<dbReference type="PROSITE" id="PS50238">
    <property type="entry name" value="RHOGAP"/>
    <property type="match status" value="1"/>
</dbReference>
<evidence type="ECO:0000256" key="3">
    <source>
        <dbReference type="SAM" id="MobiDB-lite"/>
    </source>
</evidence>
<dbReference type="GO" id="GO:0030479">
    <property type="term" value="C:actin cortical patch"/>
    <property type="evidence" value="ECO:0007669"/>
    <property type="project" value="EnsemblFungi"/>
</dbReference>
<dbReference type="PROSITE" id="PS51741">
    <property type="entry name" value="F_BAR"/>
    <property type="match status" value="1"/>
</dbReference>
<dbReference type="Gene3D" id="1.20.1270.60">
    <property type="entry name" value="Arfaptin homology (AH) domain/BAR domain"/>
    <property type="match status" value="1"/>
</dbReference>
<dbReference type="GeneID" id="30150703"/>
<dbReference type="Pfam" id="PF00620">
    <property type="entry name" value="RhoGAP"/>
    <property type="match status" value="1"/>
</dbReference>
<evidence type="ECO:0000256" key="1">
    <source>
        <dbReference type="ARBA" id="ARBA00022468"/>
    </source>
</evidence>
<dbReference type="GO" id="GO:0005933">
    <property type="term" value="C:cellular bud"/>
    <property type="evidence" value="ECO:0007669"/>
    <property type="project" value="EnsemblFungi"/>
</dbReference>
<sequence length="590" mass="66377">MSESTDLFEDEKIKRVMSGDSSLDALLTRLKQSMVSTDEYAKFVKKKAAQTEDYYSNLRKQAKHTTDHIGSNATQFRNDSFMRSFQQIVTFDDKLYSVGHSYVQALLVMSDELHSLVMAISKSRKLIKEEGKRREKECIDAILAAEKAKQKYLSFCTELEKLRTTDPNKKSFSLTNKTNAQQEDELTKKIEAADADYRSKVKVCESLKLELVNHHRPNSASKLKNLILEIDIALNVQLLKYVTWQETLVMNSGVMISPFAGGPSKKSMKEIASAVNNELDLYNYLLKFINMKPNVNLVPVVYKVHPSLERANGNYKPLPVAKPFFNPNPTPLAGSVPSSVTRSVTSGPVGSSLEGSSYKSTLDPDHKYEVTPSRPLNSVSKDPTFGIKLEEVVEKAGNDNVPLIVERCIQLIDVYGLKLDGLYRISGNATAIRQLKELVDQTPTNYLKVGEYLSLDGSSSPTDSEIHLIALLVKNFFSSLSVPLISVDLYTLLLDALKTAPDSTFVMRKFHQIVYKLADPEYFTLRYLIFHLNRVADLQDTNRMTPRNLGIIWGTTLLPSLNPNAEEMSYQGKIIEELMRIANDIFEPDT</sequence>
<dbReference type="SMART" id="SM00324">
    <property type="entry name" value="RhoGAP"/>
    <property type="match status" value="1"/>
</dbReference>
<dbReference type="OrthoDB" id="437889at2759"/>
<dbReference type="SUPFAM" id="SSF103657">
    <property type="entry name" value="BAR/IMD domain-like"/>
    <property type="match status" value="1"/>
</dbReference>